<evidence type="ECO:0000313" key="2">
    <source>
        <dbReference type="EMBL" id="CAK1542929.1"/>
    </source>
</evidence>
<dbReference type="Proteomes" id="UP001497472">
    <property type="component" value="Unassembled WGS sequence"/>
</dbReference>
<name>A0AAV1J3E5_9NEOP</name>
<feature type="transmembrane region" description="Helical" evidence="1">
    <location>
        <begin position="90"/>
        <end position="108"/>
    </location>
</feature>
<evidence type="ECO:0000256" key="1">
    <source>
        <dbReference type="SAM" id="Phobius"/>
    </source>
</evidence>
<keyword evidence="1" id="KW-0472">Membrane</keyword>
<comment type="caution">
    <text evidence="2">The sequence shown here is derived from an EMBL/GenBank/DDBJ whole genome shotgun (WGS) entry which is preliminary data.</text>
</comment>
<keyword evidence="3" id="KW-1185">Reference proteome</keyword>
<evidence type="ECO:0000313" key="3">
    <source>
        <dbReference type="Proteomes" id="UP001497472"/>
    </source>
</evidence>
<sequence length="177" mass="20340">MYLSKCCFWLPLRKGLLIAAYTKLVLFTSYAIYWLSEEPRTAYREETRNDSSILLPIIVLGAVIVLEIIFSIILLIGVHKINYTTVRITYIYNAILIGVEIMMSIVYIPLESYRLYASLPDDVWLILLTSMSAALLAIVIQLYMVALVRSYLFSLRQQCVSDPESSSYSPRKPYVVY</sequence>
<dbReference type="EMBL" id="CAVLEF010000004">
    <property type="protein sequence ID" value="CAK1542929.1"/>
    <property type="molecule type" value="Genomic_DNA"/>
</dbReference>
<keyword evidence="1" id="KW-0812">Transmembrane</keyword>
<proteinExistence type="predicted"/>
<feature type="transmembrane region" description="Helical" evidence="1">
    <location>
        <begin position="53"/>
        <end position="78"/>
    </location>
</feature>
<dbReference type="AlphaFoldDB" id="A0AAV1J3E5"/>
<reference evidence="2 3" key="1">
    <citation type="submission" date="2023-11" db="EMBL/GenBank/DDBJ databases">
        <authorList>
            <person name="Okamura Y."/>
        </authorList>
    </citation>
    <scope>NUCLEOTIDE SEQUENCE [LARGE SCALE GENOMIC DNA]</scope>
</reference>
<keyword evidence="1" id="KW-1133">Transmembrane helix</keyword>
<organism evidence="2 3">
    <name type="scientific">Leptosia nina</name>
    <dbReference type="NCBI Taxonomy" id="320188"/>
    <lineage>
        <taxon>Eukaryota</taxon>
        <taxon>Metazoa</taxon>
        <taxon>Ecdysozoa</taxon>
        <taxon>Arthropoda</taxon>
        <taxon>Hexapoda</taxon>
        <taxon>Insecta</taxon>
        <taxon>Pterygota</taxon>
        <taxon>Neoptera</taxon>
        <taxon>Endopterygota</taxon>
        <taxon>Lepidoptera</taxon>
        <taxon>Glossata</taxon>
        <taxon>Ditrysia</taxon>
        <taxon>Papilionoidea</taxon>
        <taxon>Pieridae</taxon>
        <taxon>Pierinae</taxon>
        <taxon>Leptosia</taxon>
    </lineage>
</organism>
<feature type="transmembrane region" description="Helical" evidence="1">
    <location>
        <begin position="123"/>
        <end position="148"/>
    </location>
</feature>
<protein>
    <submittedName>
        <fullName evidence="2">Uncharacterized protein</fullName>
    </submittedName>
</protein>
<feature type="transmembrane region" description="Helical" evidence="1">
    <location>
        <begin position="12"/>
        <end position="33"/>
    </location>
</feature>
<accession>A0AAV1J3E5</accession>
<gene>
    <name evidence="2" type="ORF">LNINA_LOCUS2775</name>
</gene>